<dbReference type="AlphaFoldDB" id="A0A482WV28"/>
<feature type="domain" description="Homeobox" evidence="5">
    <location>
        <begin position="1"/>
        <end position="30"/>
    </location>
</feature>
<dbReference type="Gene3D" id="1.10.10.60">
    <property type="entry name" value="Homeodomain-like"/>
    <property type="match status" value="1"/>
</dbReference>
<dbReference type="SUPFAM" id="SSF46689">
    <property type="entry name" value="Homeodomain-like"/>
    <property type="match status" value="1"/>
</dbReference>
<organism evidence="6 7">
    <name type="scientific">Laodelphax striatellus</name>
    <name type="common">Small brown planthopper</name>
    <name type="synonym">Delphax striatella</name>
    <dbReference type="NCBI Taxonomy" id="195883"/>
    <lineage>
        <taxon>Eukaryota</taxon>
        <taxon>Metazoa</taxon>
        <taxon>Ecdysozoa</taxon>
        <taxon>Arthropoda</taxon>
        <taxon>Hexapoda</taxon>
        <taxon>Insecta</taxon>
        <taxon>Pterygota</taxon>
        <taxon>Neoptera</taxon>
        <taxon>Paraneoptera</taxon>
        <taxon>Hemiptera</taxon>
        <taxon>Auchenorrhyncha</taxon>
        <taxon>Fulgoroidea</taxon>
        <taxon>Delphacidae</taxon>
        <taxon>Criomorphinae</taxon>
        <taxon>Laodelphax</taxon>
    </lineage>
</organism>
<dbReference type="PANTHER" id="PTHR24329:SF543">
    <property type="entry name" value="FI01017P-RELATED"/>
    <property type="match status" value="1"/>
</dbReference>
<accession>A0A482WV28</accession>
<dbReference type="GO" id="GO:0000981">
    <property type="term" value="F:DNA-binding transcription factor activity, RNA polymerase II-specific"/>
    <property type="evidence" value="ECO:0007669"/>
    <property type="project" value="TreeGrafter"/>
</dbReference>
<dbReference type="InterPro" id="IPR009057">
    <property type="entry name" value="Homeodomain-like_sf"/>
</dbReference>
<sequence length="159" mass="18370">MLEFSLPRTKLTEARVQVWFSNRRARLRKQLNSQQTLNKILENLPSLYLENCKSGSCGESVESNLDKKEDEEEEEQDIEKFDNYIKTKITNLTKPSRLDELLDEQSVYFTPSEQSMSPQTPCSFPRGMSDEENETSTTEPLKTHFFHLGPSVSGLMTRI</sequence>
<dbReference type="PANTHER" id="PTHR24329">
    <property type="entry name" value="HOMEOBOX PROTEIN ARISTALESS"/>
    <property type="match status" value="1"/>
</dbReference>
<protein>
    <recommendedName>
        <fullName evidence="5">Homeobox domain-containing protein</fullName>
    </recommendedName>
</protein>
<dbReference type="CDD" id="cd00086">
    <property type="entry name" value="homeodomain"/>
    <property type="match status" value="1"/>
</dbReference>
<dbReference type="Pfam" id="PF00046">
    <property type="entry name" value="Homeodomain"/>
    <property type="match status" value="1"/>
</dbReference>
<dbReference type="InParanoid" id="A0A482WV28"/>
<evidence type="ECO:0000313" key="6">
    <source>
        <dbReference type="EMBL" id="RZF37459.1"/>
    </source>
</evidence>
<proteinExistence type="predicted"/>
<dbReference type="EMBL" id="QKKF02024368">
    <property type="protein sequence ID" value="RZF37459.1"/>
    <property type="molecule type" value="Genomic_DNA"/>
</dbReference>
<comment type="caution">
    <text evidence="6">The sequence shown here is derived from an EMBL/GenBank/DDBJ whole genome shotgun (WGS) entry which is preliminary data.</text>
</comment>
<keyword evidence="2 3" id="KW-0539">Nucleus</keyword>
<gene>
    <name evidence="6" type="ORF">LSTR_LSTR014665</name>
</gene>
<dbReference type="InterPro" id="IPR050649">
    <property type="entry name" value="Paired_Homeobox_TFs"/>
</dbReference>
<evidence type="ECO:0000256" key="3">
    <source>
        <dbReference type="RuleBase" id="RU000682"/>
    </source>
</evidence>
<dbReference type="PROSITE" id="PS50071">
    <property type="entry name" value="HOMEOBOX_2"/>
    <property type="match status" value="1"/>
</dbReference>
<dbReference type="GO" id="GO:0005634">
    <property type="term" value="C:nucleus"/>
    <property type="evidence" value="ECO:0007669"/>
    <property type="project" value="UniProtKB-SubCell"/>
</dbReference>
<dbReference type="InterPro" id="IPR001356">
    <property type="entry name" value="HD"/>
</dbReference>
<feature type="region of interest" description="Disordered" evidence="4">
    <location>
        <begin position="54"/>
        <end position="76"/>
    </location>
</feature>
<name>A0A482WV28_LAOST</name>
<evidence type="ECO:0000313" key="7">
    <source>
        <dbReference type="Proteomes" id="UP000291343"/>
    </source>
</evidence>
<comment type="subcellular location">
    <subcellularLocation>
        <location evidence="1 2 3">Nucleus</location>
    </subcellularLocation>
</comment>
<keyword evidence="2 3" id="KW-0238">DNA-binding</keyword>
<evidence type="ECO:0000256" key="2">
    <source>
        <dbReference type="PROSITE-ProRule" id="PRU00108"/>
    </source>
</evidence>
<evidence type="ECO:0000256" key="4">
    <source>
        <dbReference type="SAM" id="MobiDB-lite"/>
    </source>
</evidence>
<evidence type="ECO:0000256" key="1">
    <source>
        <dbReference type="ARBA" id="ARBA00004123"/>
    </source>
</evidence>
<keyword evidence="7" id="KW-1185">Reference proteome</keyword>
<feature type="region of interest" description="Disordered" evidence="4">
    <location>
        <begin position="111"/>
        <end position="145"/>
    </location>
</feature>
<dbReference type="Proteomes" id="UP000291343">
    <property type="component" value="Unassembled WGS sequence"/>
</dbReference>
<keyword evidence="2 3" id="KW-0371">Homeobox</keyword>
<dbReference type="SMR" id="A0A482WV28"/>
<dbReference type="GO" id="GO:0000977">
    <property type="term" value="F:RNA polymerase II transcription regulatory region sequence-specific DNA binding"/>
    <property type="evidence" value="ECO:0007669"/>
    <property type="project" value="TreeGrafter"/>
</dbReference>
<dbReference type="STRING" id="195883.A0A482WV28"/>
<feature type="compositionally biased region" description="Polar residues" evidence="4">
    <location>
        <begin position="111"/>
        <end position="122"/>
    </location>
</feature>
<reference evidence="6 7" key="1">
    <citation type="journal article" date="2017" name="Gigascience">
        <title>Genome sequence of the small brown planthopper, Laodelphax striatellus.</title>
        <authorList>
            <person name="Zhu J."/>
            <person name="Jiang F."/>
            <person name="Wang X."/>
            <person name="Yang P."/>
            <person name="Bao Y."/>
            <person name="Zhao W."/>
            <person name="Wang W."/>
            <person name="Lu H."/>
            <person name="Wang Q."/>
            <person name="Cui N."/>
            <person name="Li J."/>
            <person name="Chen X."/>
            <person name="Luo L."/>
            <person name="Yu J."/>
            <person name="Kang L."/>
            <person name="Cui F."/>
        </authorList>
    </citation>
    <scope>NUCLEOTIDE SEQUENCE [LARGE SCALE GENOMIC DNA]</scope>
    <source>
        <strain evidence="6">Lst14</strain>
    </source>
</reference>
<evidence type="ECO:0000259" key="5">
    <source>
        <dbReference type="PROSITE" id="PS50071"/>
    </source>
</evidence>
<feature type="DNA-binding region" description="Homeobox" evidence="2">
    <location>
        <begin position="3"/>
        <end position="31"/>
    </location>
</feature>